<dbReference type="PANTHER" id="PTHR30023:SF0">
    <property type="entry name" value="PENICILLIN-SENSITIVE CARBOXYPEPTIDASE A"/>
    <property type="match status" value="1"/>
</dbReference>
<dbReference type="PANTHER" id="PTHR30023">
    <property type="entry name" value="D-ALANYL-D-ALANINE CARBOXYPEPTIDASE"/>
    <property type="match status" value="1"/>
</dbReference>
<dbReference type="InterPro" id="IPR000667">
    <property type="entry name" value="Peptidase_S13"/>
</dbReference>
<organism evidence="4 5">
    <name type="scientific">Brevibacterium gallinarum</name>
    <dbReference type="NCBI Taxonomy" id="2762220"/>
    <lineage>
        <taxon>Bacteria</taxon>
        <taxon>Bacillati</taxon>
        <taxon>Actinomycetota</taxon>
        <taxon>Actinomycetes</taxon>
        <taxon>Micrococcales</taxon>
        <taxon>Brevibacteriaceae</taxon>
        <taxon>Brevibacterium</taxon>
    </lineage>
</organism>
<sequence length="486" mass="49763">MRKNLTVAHTRSTRRAARSRRRLTGGLAAGAALALLAGYGVADAYDRVPGILTVTEPIHIDPVPKPEANAGRQQLASPLDTSAPVPADLASRLDELFDDERMTGQLSIDIRDAATNDVLYTRGEASAKTPASVTKVLTGAAALLSLGGESRFSTTAALTSTDGGPAQLHLIGGGDVLLGPGESDPMQVMGHAGLATLAEETAEQLKQRGISSVQLSADVSRYTGPTYNDGWEPNDIGHGFITNISPLMTDSGWTNLRRGAPRHADPVQVAVDQFAEALAAHGIDAEVGGPAAAGDGAEQLAQVESAPVSAVVQNMMLASDNVSAEVLGREVALAAGKPGSGAEAPLAVIETLRGAGLDTGSIALEDVSGLNYGNRISAHDLTTLIQAAAASDGDLSRLIPGMPVGGLSGTLAERYEDPETTPAAGRVNAKTGTLRTVTSLAGTVLTADGRLLVFSLMADDLTPGTAGRGREVFDEAVTLLAECGCS</sequence>
<feature type="region of interest" description="Disordered" evidence="3">
    <location>
        <begin position="1"/>
        <end position="20"/>
    </location>
</feature>
<dbReference type="InterPro" id="IPR006311">
    <property type="entry name" value="TAT_signal"/>
</dbReference>
<feature type="compositionally biased region" description="Basic residues" evidence="3">
    <location>
        <begin position="11"/>
        <end position="20"/>
    </location>
</feature>
<dbReference type="EC" id="3.4.16.4" evidence="4"/>
<evidence type="ECO:0000256" key="1">
    <source>
        <dbReference type="ARBA" id="ARBA00006096"/>
    </source>
</evidence>
<keyword evidence="5" id="KW-1185">Reference proteome</keyword>
<protein>
    <submittedName>
        <fullName evidence="4">D-alanyl-D-alanine carboxypeptidase/D-alanyl-D-alanine-endopeptidase</fullName>
        <ecNumber evidence="4">3.4.16.4</ecNumber>
    </submittedName>
</protein>
<feature type="region of interest" description="Disordered" evidence="3">
    <location>
        <begin position="63"/>
        <end position="82"/>
    </location>
</feature>
<evidence type="ECO:0000256" key="3">
    <source>
        <dbReference type="SAM" id="MobiDB-lite"/>
    </source>
</evidence>
<dbReference type="PRINTS" id="PR00922">
    <property type="entry name" value="DADACBPTASE3"/>
</dbReference>
<comment type="caution">
    <text evidence="4">The sequence shown here is derived from an EMBL/GenBank/DDBJ whole genome shotgun (WGS) entry which is preliminary data.</text>
</comment>
<keyword evidence="4" id="KW-0121">Carboxypeptidase</keyword>
<dbReference type="NCBIfam" id="TIGR00666">
    <property type="entry name" value="PBP4"/>
    <property type="match status" value="1"/>
</dbReference>
<dbReference type="Pfam" id="PF02113">
    <property type="entry name" value="Peptidase_S13"/>
    <property type="match status" value="2"/>
</dbReference>
<dbReference type="PROSITE" id="PS51318">
    <property type="entry name" value="TAT"/>
    <property type="match status" value="1"/>
</dbReference>
<dbReference type="GO" id="GO:0009002">
    <property type="term" value="F:serine-type D-Ala-D-Ala carboxypeptidase activity"/>
    <property type="evidence" value="ECO:0007669"/>
    <property type="project" value="UniProtKB-EC"/>
</dbReference>
<accession>A0ABR8WV26</accession>
<feature type="compositionally biased region" description="Polar residues" evidence="3">
    <location>
        <begin position="71"/>
        <end position="80"/>
    </location>
</feature>
<evidence type="ECO:0000256" key="2">
    <source>
        <dbReference type="ARBA" id="ARBA00022801"/>
    </source>
</evidence>
<evidence type="ECO:0000313" key="5">
    <source>
        <dbReference type="Proteomes" id="UP000651517"/>
    </source>
</evidence>
<name>A0ABR8WV26_9MICO</name>
<dbReference type="Gene3D" id="3.40.710.10">
    <property type="entry name" value="DD-peptidase/beta-lactamase superfamily"/>
    <property type="match status" value="2"/>
</dbReference>
<dbReference type="InterPro" id="IPR012338">
    <property type="entry name" value="Beta-lactam/transpept-like"/>
</dbReference>
<proteinExistence type="inferred from homology"/>
<gene>
    <name evidence="4" type="primary">dacB</name>
    <name evidence="4" type="ORF">H9634_07270</name>
</gene>
<dbReference type="EMBL" id="JACSPY010000005">
    <property type="protein sequence ID" value="MBD8020576.1"/>
    <property type="molecule type" value="Genomic_DNA"/>
</dbReference>
<dbReference type="SUPFAM" id="SSF56601">
    <property type="entry name" value="beta-lactamase/transpeptidase-like"/>
    <property type="match status" value="1"/>
</dbReference>
<keyword evidence="4" id="KW-0645">Protease</keyword>
<comment type="similarity">
    <text evidence="1">Belongs to the peptidase S13 family.</text>
</comment>
<keyword evidence="2 4" id="KW-0378">Hydrolase</keyword>
<dbReference type="Proteomes" id="UP000651517">
    <property type="component" value="Unassembled WGS sequence"/>
</dbReference>
<reference evidence="4 5" key="1">
    <citation type="submission" date="2020-08" db="EMBL/GenBank/DDBJ databases">
        <title>A Genomic Blueprint of the Chicken Gut Microbiome.</title>
        <authorList>
            <person name="Gilroy R."/>
            <person name="Ravi A."/>
            <person name="Getino M."/>
            <person name="Pursley I."/>
            <person name="Horton D.L."/>
            <person name="Alikhan N.-F."/>
            <person name="Baker D."/>
            <person name="Gharbi K."/>
            <person name="Hall N."/>
            <person name="Watson M."/>
            <person name="Adriaenssens E.M."/>
            <person name="Foster-Nyarko E."/>
            <person name="Jarju S."/>
            <person name="Secka A."/>
            <person name="Antonio M."/>
            <person name="Oren A."/>
            <person name="Chaudhuri R."/>
            <person name="La Ragione R.M."/>
            <person name="Hildebrand F."/>
            <person name="Pallen M.J."/>
        </authorList>
    </citation>
    <scope>NUCLEOTIDE SEQUENCE [LARGE SCALE GENOMIC DNA]</scope>
    <source>
        <strain evidence="4 5">Re57</strain>
    </source>
</reference>
<evidence type="ECO:0000313" key="4">
    <source>
        <dbReference type="EMBL" id="MBD8020576.1"/>
    </source>
</evidence>